<accession>A0A8H6MH38</accession>
<protein>
    <submittedName>
        <fullName evidence="1">Uncharacterized protein</fullName>
    </submittedName>
</protein>
<organism evidence="1 2">
    <name type="scientific">Colletotrichum sojae</name>
    <dbReference type="NCBI Taxonomy" id="2175907"/>
    <lineage>
        <taxon>Eukaryota</taxon>
        <taxon>Fungi</taxon>
        <taxon>Dikarya</taxon>
        <taxon>Ascomycota</taxon>
        <taxon>Pezizomycotina</taxon>
        <taxon>Sordariomycetes</taxon>
        <taxon>Hypocreomycetidae</taxon>
        <taxon>Glomerellales</taxon>
        <taxon>Glomerellaceae</taxon>
        <taxon>Colletotrichum</taxon>
        <taxon>Colletotrichum orchidearum species complex</taxon>
    </lineage>
</organism>
<evidence type="ECO:0000313" key="2">
    <source>
        <dbReference type="Proteomes" id="UP000652219"/>
    </source>
</evidence>
<dbReference type="AlphaFoldDB" id="A0A8H6MH38"/>
<proteinExistence type="predicted"/>
<dbReference type="EMBL" id="WIGN01000724">
    <property type="protein sequence ID" value="KAF6784868.1"/>
    <property type="molecule type" value="Genomic_DNA"/>
</dbReference>
<sequence length="123" mass="13542">MGGAGRPPNALGRSRRWEREKTRFVLTNAETLEMGDRKKAEVSTDFIETLVRHTMVICGGDIARLAPIQRPASHSLAAGWSASSSLVADWRYPMVFLAQKRLQTPKRAISLSASPQGMPLLIP</sequence>
<dbReference type="Proteomes" id="UP000652219">
    <property type="component" value="Unassembled WGS sequence"/>
</dbReference>
<comment type="caution">
    <text evidence="1">The sequence shown here is derived from an EMBL/GenBank/DDBJ whole genome shotgun (WGS) entry which is preliminary data.</text>
</comment>
<gene>
    <name evidence="1" type="ORF">CSOJ01_15690</name>
</gene>
<keyword evidence="2" id="KW-1185">Reference proteome</keyword>
<evidence type="ECO:0000313" key="1">
    <source>
        <dbReference type="EMBL" id="KAF6784868.1"/>
    </source>
</evidence>
<reference evidence="1 2" key="1">
    <citation type="journal article" date="2020" name="Phytopathology">
        <title>Genome Sequence Resources of Colletotrichum truncatum, C. plurivorum, C. musicola, and C. sojae: Four Species Pathogenic to Soybean (Glycine max).</title>
        <authorList>
            <person name="Rogerio F."/>
            <person name="Boufleur T.R."/>
            <person name="Ciampi-Guillardi M."/>
            <person name="Sukno S.A."/>
            <person name="Thon M.R."/>
            <person name="Massola Junior N.S."/>
            <person name="Baroncelli R."/>
        </authorList>
    </citation>
    <scope>NUCLEOTIDE SEQUENCE [LARGE SCALE GENOMIC DNA]</scope>
    <source>
        <strain evidence="1 2">LFN0009</strain>
    </source>
</reference>
<name>A0A8H6MH38_9PEZI</name>